<dbReference type="EMBL" id="KN822006">
    <property type="protein sequence ID" value="KIM69793.1"/>
    <property type="molecule type" value="Genomic_DNA"/>
</dbReference>
<dbReference type="HOGENOM" id="CLU_013516_3_1_1"/>
<reference evidence="8 9" key="1">
    <citation type="submission" date="2014-04" db="EMBL/GenBank/DDBJ databases">
        <authorList>
            <consortium name="DOE Joint Genome Institute"/>
            <person name="Kuo A."/>
            <person name="Kohler A."/>
            <person name="Nagy L.G."/>
            <person name="Floudas D."/>
            <person name="Copeland A."/>
            <person name="Barry K.W."/>
            <person name="Cichocki N."/>
            <person name="Veneault-Fourrey C."/>
            <person name="LaButti K."/>
            <person name="Lindquist E.A."/>
            <person name="Lipzen A."/>
            <person name="Lundell T."/>
            <person name="Morin E."/>
            <person name="Murat C."/>
            <person name="Sun H."/>
            <person name="Tunlid A."/>
            <person name="Henrissat B."/>
            <person name="Grigoriev I.V."/>
            <person name="Hibbett D.S."/>
            <person name="Martin F."/>
            <person name="Nordberg H.P."/>
            <person name="Cantor M.N."/>
            <person name="Hua S.X."/>
        </authorList>
    </citation>
    <scope>NUCLEOTIDE SEQUENCE [LARGE SCALE GENOMIC DNA]</scope>
    <source>
        <strain evidence="8 9">Foug A</strain>
    </source>
</reference>
<accession>A0A0C3A7W4</accession>
<feature type="region of interest" description="Disordered" evidence="7">
    <location>
        <begin position="24"/>
        <end position="56"/>
    </location>
</feature>
<comment type="similarity">
    <text evidence="2">Belongs to the peroxisomal targeting signal receptor family.</text>
</comment>
<keyword evidence="3" id="KW-0963">Cytoplasm</keyword>
<sequence length="631" mass="69610">MSFQSLISGSECAVASNPLSQVLKHTEGDRSVQQDRVAGPSSSRLQHLPGSVPAAASEHDMTMARQFFEGQQGSTTPALTAPPQVHYPGFTPSHDLAVRPTFHHEWARESQQVENRHGPMNGLWASEFSGAQRQVGPGPSAQQSAQKTSDGESYPSEFFNHPMSMRMRSQDLGVTPFFQGLNPAFQLPNSGKGKAREADFEAAFANAMASLNMNSENIARIVELPDNTTTQENNDAKTSSNNAEIWNSIQESNPSLPQEDLSKWEAEFNQLMTAQRDELEFGYGSSMQDAWENGLGDFGNAADNPRLDEHGYPTLGEYIFEQENKHLNQASSGLSLLNEAKSLLERNGSLSEAALLLEAAIQKGELGEGGYEAWILLGETRSMDEREEHAMRALIEGVRQAEIAGVNGAGMLSLAISYTNESYDRASYLMLLRWLRARFPAVSIPADLEKAVTSNSTWDAHGRLTDVFLALARQHYEQGIVDADVQIALGILFYNSTEYDRAKDCFESALSLRPQDYLLWNRLGSCLSNGNKPEEALGAYREALNLRPTYTRAIYNVGVACLNIGALKEATEHFLSALAMQDASGASQTSDQLWHTLRRALVQMDRGDLVELAQPENRSNLDLFRQQGFDF</sequence>
<dbReference type="Gene3D" id="1.25.40.10">
    <property type="entry name" value="Tetratricopeptide repeat domain"/>
    <property type="match status" value="1"/>
</dbReference>
<dbReference type="Pfam" id="PF13432">
    <property type="entry name" value="TPR_16"/>
    <property type="match status" value="1"/>
</dbReference>
<name>A0A0C3A7W4_9AGAM</name>
<evidence type="ECO:0000256" key="6">
    <source>
        <dbReference type="PROSITE-ProRule" id="PRU00339"/>
    </source>
</evidence>
<evidence type="ECO:0000256" key="1">
    <source>
        <dbReference type="ARBA" id="ARBA00004496"/>
    </source>
</evidence>
<keyword evidence="5 6" id="KW-0802">TPR repeat</keyword>
<feature type="region of interest" description="Disordered" evidence="7">
    <location>
        <begin position="131"/>
        <end position="157"/>
    </location>
</feature>
<dbReference type="InterPro" id="IPR019734">
    <property type="entry name" value="TPR_rpt"/>
</dbReference>
<evidence type="ECO:0000313" key="8">
    <source>
        <dbReference type="EMBL" id="KIM69793.1"/>
    </source>
</evidence>
<dbReference type="PANTHER" id="PTHR10130:SF9">
    <property type="entry name" value="PEROXISOMAL TARGETING SIGNAL RECEPTOR"/>
    <property type="match status" value="1"/>
</dbReference>
<dbReference type="PANTHER" id="PTHR10130">
    <property type="entry name" value="PEROXISOMAL TARGETING SIGNAL 1 RECEPTOR PEX5"/>
    <property type="match status" value="1"/>
</dbReference>
<keyword evidence="4" id="KW-0677">Repeat</keyword>
<feature type="repeat" description="TPR" evidence="6">
    <location>
        <begin position="517"/>
        <end position="550"/>
    </location>
</feature>
<evidence type="ECO:0000313" key="9">
    <source>
        <dbReference type="Proteomes" id="UP000053989"/>
    </source>
</evidence>
<gene>
    <name evidence="8" type="ORF">SCLCIDRAFT_102860</name>
</gene>
<dbReference type="OrthoDB" id="10006023at2759"/>
<comment type="subcellular location">
    <subcellularLocation>
        <location evidence="1">Cytoplasm</location>
    </subcellularLocation>
</comment>
<dbReference type="GO" id="GO:0005829">
    <property type="term" value="C:cytosol"/>
    <property type="evidence" value="ECO:0007669"/>
    <property type="project" value="TreeGrafter"/>
</dbReference>
<evidence type="ECO:0000256" key="2">
    <source>
        <dbReference type="ARBA" id="ARBA00005348"/>
    </source>
</evidence>
<dbReference type="SUPFAM" id="SSF48452">
    <property type="entry name" value="TPR-like"/>
    <property type="match status" value="1"/>
</dbReference>
<dbReference type="GO" id="GO:0005778">
    <property type="term" value="C:peroxisomal membrane"/>
    <property type="evidence" value="ECO:0007669"/>
    <property type="project" value="TreeGrafter"/>
</dbReference>
<evidence type="ECO:0000256" key="4">
    <source>
        <dbReference type="ARBA" id="ARBA00022737"/>
    </source>
</evidence>
<protein>
    <submittedName>
        <fullName evidence="8">Uncharacterized protein</fullName>
    </submittedName>
</protein>
<dbReference type="InterPro" id="IPR024111">
    <property type="entry name" value="PEX5/PEX5L"/>
</dbReference>
<dbReference type="FunCoup" id="A0A0C3A7W4">
    <property type="interactions" value="85"/>
</dbReference>
<dbReference type="GO" id="GO:0016560">
    <property type="term" value="P:protein import into peroxisome matrix, docking"/>
    <property type="evidence" value="ECO:0007669"/>
    <property type="project" value="TreeGrafter"/>
</dbReference>
<evidence type="ECO:0000256" key="3">
    <source>
        <dbReference type="ARBA" id="ARBA00022490"/>
    </source>
</evidence>
<dbReference type="PROSITE" id="PS50005">
    <property type="entry name" value="TPR"/>
    <property type="match status" value="2"/>
</dbReference>
<dbReference type="AlphaFoldDB" id="A0A0C3A7W4"/>
<keyword evidence="9" id="KW-1185">Reference proteome</keyword>
<dbReference type="InParanoid" id="A0A0C3A7W4"/>
<dbReference type="STRING" id="1036808.A0A0C3A7W4"/>
<feature type="compositionally biased region" description="Basic and acidic residues" evidence="7">
    <location>
        <begin position="24"/>
        <end position="33"/>
    </location>
</feature>
<proteinExistence type="inferred from homology"/>
<evidence type="ECO:0000256" key="7">
    <source>
        <dbReference type="SAM" id="MobiDB-lite"/>
    </source>
</evidence>
<dbReference type="SMART" id="SM00028">
    <property type="entry name" value="TPR"/>
    <property type="match status" value="3"/>
</dbReference>
<dbReference type="InterPro" id="IPR011990">
    <property type="entry name" value="TPR-like_helical_dom_sf"/>
</dbReference>
<dbReference type="GO" id="GO:0005052">
    <property type="term" value="F:peroxisome matrix targeting signal-1 binding"/>
    <property type="evidence" value="ECO:0007669"/>
    <property type="project" value="TreeGrafter"/>
</dbReference>
<reference evidence="9" key="2">
    <citation type="submission" date="2015-01" db="EMBL/GenBank/DDBJ databases">
        <title>Evolutionary Origins and Diversification of the Mycorrhizal Mutualists.</title>
        <authorList>
            <consortium name="DOE Joint Genome Institute"/>
            <consortium name="Mycorrhizal Genomics Consortium"/>
            <person name="Kohler A."/>
            <person name="Kuo A."/>
            <person name="Nagy L.G."/>
            <person name="Floudas D."/>
            <person name="Copeland A."/>
            <person name="Barry K.W."/>
            <person name="Cichocki N."/>
            <person name="Veneault-Fourrey C."/>
            <person name="LaButti K."/>
            <person name="Lindquist E.A."/>
            <person name="Lipzen A."/>
            <person name="Lundell T."/>
            <person name="Morin E."/>
            <person name="Murat C."/>
            <person name="Riley R."/>
            <person name="Ohm R."/>
            <person name="Sun H."/>
            <person name="Tunlid A."/>
            <person name="Henrissat B."/>
            <person name="Grigoriev I.V."/>
            <person name="Hibbett D.S."/>
            <person name="Martin F."/>
        </authorList>
    </citation>
    <scope>NUCLEOTIDE SEQUENCE [LARGE SCALE GENOMIC DNA]</scope>
    <source>
        <strain evidence="9">Foug A</strain>
    </source>
</reference>
<organism evidence="8 9">
    <name type="scientific">Scleroderma citrinum Foug A</name>
    <dbReference type="NCBI Taxonomy" id="1036808"/>
    <lineage>
        <taxon>Eukaryota</taxon>
        <taxon>Fungi</taxon>
        <taxon>Dikarya</taxon>
        <taxon>Basidiomycota</taxon>
        <taxon>Agaricomycotina</taxon>
        <taxon>Agaricomycetes</taxon>
        <taxon>Agaricomycetidae</taxon>
        <taxon>Boletales</taxon>
        <taxon>Sclerodermatineae</taxon>
        <taxon>Sclerodermataceae</taxon>
        <taxon>Scleroderma</taxon>
    </lineage>
</organism>
<evidence type="ECO:0000256" key="5">
    <source>
        <dbReference type="ARBA" id="ARBA00022803"/>
    </source>
</evidence>
<feature type="repeat" description="TPR" evidence="6">
    <location>
        <begin position="483"/>
        <end position="516"/>
    </location>
</feature>
<dbReference type="Proteomes" id="UP000053989">
    <property type="component" value="Unassembled WGS sequence"/>
</dbReference>